<dbReference type="InterPro" id="IPR011108">
    <property type="entry name" value="RMMBL"/>
</dbReference>
<feature type="compositionally biased region" description="Polar residues" evidence="7">
    <location>
        <begin position="701"/>
        <end position="711"/>
    </location>
</feature>
<dbReference type="Pfam" id="PF13299">
    <property type="entry name" value="CPSF100_C"/>
    <property type="match status" value="1"/>
</dbReference>
<dbReference type="InterPro" id="IPR001279">
    <property type="entry name" value="Metallo-B-lactamas"/>
</dbReference>
<dbReference type="Pfam" id="PF10996">
    <property type="entry name" value="Beta-Casp"/>
    <property type="match status" value="1"/>
</dbReference>
<dbReference type="AlphaFoldDB" id="A0A9D4P9T5"/>
<dbReference type="InterPro" id="IPR027075">
    <property type="entry name" value="CPSF2"/>
</dbReference>
<dbReference type="SMART" id="SM00849">
    <property type="entry name" value="Lactamase_B"/>
    <property type="match status" value="1"/>
</dbReference>
<dbReference type="InterPro" id="IPR022712">
    <property type="entry name" value="Beta_Casp"/>
</dbReference>
<evidence type="ECO:0000256" key="4">
    <source>
        <dbReference type="ARBA" id="ARBA00022884"/>
    </source>
</evidence>
<dbReference type="Pfam" id="PF16661">
    <property type="entry name" value="Lactamase_B_6"/>
    <property type="match status" value="1"/>
</dbReference>
<organism evidence="10">
    <name type="scientific">Dermatophagoides farinae</name>
    <name type="common">American house dust mite</name>
    <dbReference type="NCBI Taxonomy" id="6954"/>
    <lineage>
        <taxon>Eukaryota</taxon>
        <taxon>Metazoa</taxon>
        <taxon>Ecdysozoa</taxon>
        <taxon>Arthropoda</taxon>
        <taxon>Chelicerata</taxon>
        <taxon>Arachnida</taxon>
        <taxon>Acari</taxon>
        <taxon>Acariformes</taxon>
        <taxon>Sarcoptiformes</taxon>
        <taxon>Astigmata</taxon>
        <taxon>Psoroptidia</taxon>
        <taxon>Analgoidea</taxon>
        <taxon>Pyroglyphidae</taxon>
        <taxon>Dermatophagoidinae</taxon>
        <taxon>Dermatophagoides</taxon>
    </lineage>
</organism>
<reference evidence="10" key="1">
    <citation type="submission" date="2020-06" db="EMBL/GenBank/DDBJ databases">
        <authorList>
            <person name="Ji K."/>
            <person name="Li J."/>
        </authorList>
    </citation>
    <scope>NUCLEOTIDE SEQUENCE</scope>
    <source>
        <strain evidence="10">JKM2019</strain>
        <tissue evidence="10">Whole body</tissue>
    </source>
</reference>
<reference evidence="10" key="2">
    <citation type="journal article" date="2021" name="World Allergy Organ. J.">
        <title>Chromosome-level assembly of Dermatophagoides farinae genome and transcriptome reveals two novel allergens Der f 37 and Der f 39.</title>
        <authorList>
            <person name="Chen J."/>
            <person name="Cai Z."/>
            <person name="Fan D."/>
            <person name="Hu J."/>
            <person name="Hou Y."/>
            <person name="He Y."/>
            <person name="Zhang Z."/>
            <person name="Zhao Z."/>
            <person name="Gao P."/>
            <person name="Hu W."/>
            <person name="Sun J."/>
            <person name="Li J."/>
            <person name="Ji K."/>
        </authorList>
    </citation>
    <scope>NUCLEOTIDE SEQUENCE</scope>
    <source>
        <strain evidence="10">JKM2019</strain>
    </source>
</reference>
<dbReference type="InterPro" id="IPR035639">
    <property type="entry name" value="CPSF2_MBL"/>
</dbReference>
<feature type="region of interest" description="Disordered" evidence="7">
    <location>
        <begin position="695"/>
        <end position="717"/>
    </location>
</feature>
<feature type="region of interest" description="Disordered" evidence="7">
    <location>
        <begin position="404"/>
        <end position="448"/>
    </location>
</feature>
<dbReference type="SUPFAM" id="SSF56281">
    <property type="entry name" value="Metallo-hydrolase/oxidoreductase"/>
    <property type="match status" value="1"/>
</dbReference>
<dbReference type="GO" id="GO:0003723">
    <property type="term" value="F:RNA binding"/>
    <property type="evidence" value="ECO:0007669"/>
    <property type="project" value="UniProtKB-KW"/>
</dbReference>
<dbReference type="InterPro" id="IPR036866">
    <property type="entry name" value="RibonucZ/Hydroxyglut_hydro"/>
</dbReference>
<accession>A0A9D4P9T5</accession>
<evidence type="ECO:0000256" key="3">
    <source>
        <dbReference type="ARBA" id="ARBA00022664"/>
    </source>
</evidence>
<feature type="compositionally biased region" description="Basic and acidic residues" evidence="7">
    <location>
        <begin position="404"/>
        <end position="422"/>
    </location>
</feature>
<evidence type="ECO:0000256" key="2">
    <source>
        <dbReference type="ARBA" id="ARBA00010624"/>
    </source>
</evidence>
<gene>
    <name evidence="10" type="ORF">HUG17_1338</name>
</gene>
<comment type="subcellular location">
    <subcellularLocation>
        <location evidence="1 6">Nucleus</location>
    </subcellularLocation>
</comment>
<evidence type="ECO:0000259" key="9">
    <source>
        <dbReference type="SMART" id="SM01027"/>
    </source>
</evidence>
<dbReference type="FunFam" id="3.60.15.10:FF:000008">
    <property type="entry name" value="Cleavage and polyadenylation specificity factor subunit 2"/>
    <property type="match status" value="1"/>
</dbReference>
<evidence type="ECO:0000259" key="8">
    <source>
        <dbReference type="SMART" id="SM00849"/>
    </source>
</evidence>
<protein>
    <recommendedName>
        <fullName evidence="6">Cleavage and polyadenylation specificity factor subunit 2</fullName>
    </recommendedName>
    <alternativeName>
        <fullName evidence="6">Cleavage and polyadenylation specificity factor 100 kDa subunit</fullName>
    </alternativeName>
</protein>
<keyword evidence="3 6" id="KW-0507">mRNA processing</keyword>
<dbReference type="Proteomes" id="UP000828236">
    <property type="component" value="Unassembled WGS sequence"/>
</dbReference>
<sequence>MTSIIYFTPISGALDESPPCYLLNIDEFCFLLDCGLDESCNVDYVENLKPHMSKIDAVLLSHPDTFHLGALPYLFGKCGLSCDVYATTPVYQMGQMFAYDLYQSRHSFEDFNLFSLDDVDLAFDKVIQVKYNQTVILKGKGQGITLTPLPAGHMIGGTVWKIVKDGEEDILYAVDINHKKERHLNGCTIDKLSRPSMLIIDCDNINYLPERRKKRDTQLFSSIIETLRSSGNVLIGTDTAGRILELSHMLDQMWRSEPGLHVYSIILLNNFSYNVIEFAKSLVEWMSDKLMRGFEGQRNNPFAFKHIQLCHNLNELARIPEPYIVLASQPDFECGFSRELFYNLCGNAKNTIILTQRSSPGTLSDLLINSVNLPRPFTMKFERKIRVPLTGEELDEYLERKRNEELEKEKEKNASNSIKEKNNDDDDESDDESDDEDDEEYFDEEFNRIKNVKNENSRTVTNISGTQHNTAKHDLMMSSRMDGRLKGGGFFKNAKKSYPMFPCVEKKIKWDDYGEIINADDYSIFDMSKMFMEDKENMMISEELKNGGENMAKINDDTMNESTKETNPTKCIRNLEELQIKAKIELIDFEGRSDGESLKRIIKLIRPRRLVLVRGLTDKANSFASYCQNNDCVPGKIFTPKISELVDATTERHIYQIKLKDALVSSLKFSHYKDGAQLSWVEAEIDMDITESILPQDEDQQQTNSDSNEPNNNKKDELDSTLMIQIDHHRNNNREMIPILKQLPSSEMPTHQTIFVNELKLSDFKQILMKHDIQAEFSGGVLLCNGQVEVKRTESGRIHLEGTVSNEYFKIRQLLYDQYAIL</sequence>
<dbReference type="InterPro" id="IPR025069">
    <property type="entry name" value="Cpsf2_C"/>
</dbReference>
<dbReference type="Pfam" id="PF07521">
    <property type="entry name" value="RMMBL"/>
    <property type="match status" value="1"/>
</dbReference>
<keyword evidence="5 6" id="KW-0539">Nucleus</keyword>
<dbReference type="OrthoDB" id="64353at2759"/>
<evidence type="ECO:0000256" key="7">
    <source>
        <dbReference type="SAM" id="MobiDB-lite"/>
    </source>
</evidence>
<dbReference type="GO" id="GO:0006398">
    <property type="term" value="P:mRNA 3'-end processing by stem-loop binding and cleavage"/>
    <property type="evidence" value="ECO:0007669"/>
    <property type="project" value="InterPro"/>
</dbReference>
<evidence type="ECO:0000313" key="10">
    <source>
        <dbReference type="EMBL" id="KAH7645800.1"/>
    </source>
</evidence>
<evidence type="ECO:0000256" key="1">
    <source>
        <dbReference type="ARBA" id="ARBA00004123"/>
    </source>
</evidence>
<dbReference type="SMART" id="SM01027">
    <property type="entry name" value="Beta-Casp"/>
    <property type="match status" value="1"/>
</dbReference>
<dbReference type="PANTHER" id="PTHR45922:SF1">
    <property type="entry name" value="CLEAVAGE AND POLYADENYLATION SPECIFICITY FACTOR SUBUNIT 2"/>
    <property type="match status" value="1"/>
</dbReference>
<dbReference type="EMBL" id="SDOV01000001">
    <property type="protein sequence ID" value="KAH7645800.1"/>
    <property type="molecule type" value="Genomic_DNA"/>
</dbReference>
<evidence type="ECO:0000256" key="6">
    <source>
        <dbReference type="RuleBase" id="RU365006"/>
    </source>
</evidence>
<evidence type="ECO:0000256" key="5">
    <source>
        <dbReference type="ARBA" id="ARBA00023242"/>
    </source>
</evidence>
<proteinExistence type="inferred from homology"/>
<dbReference type="CDD" id="cd16293">
    <property type="entry name" value="CPSF2-like_MBL-fold"/>
    <property type="match status" value="1"/>
</dbReference>
<keyword evidence="4 6" id="KW-0694">RNA-binding</keyword>
<feature type="compositionally biased region" description="Acidic residues" evidence="7">
    <location>
        <begin position="423"/>
        <end position="444"/>
    </location>
</feature>
<dbReference type="PANTHER" id="PTHR45922">
    <property type="entry name" value="CLEAVAGE AND POLYADENYLATION SPECIFICITY FACTOR SUBUNIT 2"/>
    <property type="match status" value="1"/>
</dbReference>
<name>A0A9D4P9T5_DERFA</name>
<feature type="domain" description="Beta-Casp" evidence="9">
    <location>
        <begin position="243"/>
        <end position="367"/>
    </location>
</feature>
<dbReference type="GO" id="GO:0005847">
    <property type="term" value="C:mRNA cleavage and polyadenylation specificity factor complex"/>
    <property type="evidence" value="ECO:0007669"/>
    <property type="project" value="InterPro"/>
</dbReference>
<feature type="domain" description="Metallo-beta-lactamase" evidence="8">
    <location>
        <begin position="17"/>
        <end position="223"/>
    </location>
</feature>
<comment type="similarity">
    <text evidence="2 6">Belongs to the metallo-beta-lactamase superfamily. RNA-metabolizing metallo-beta-lactamase-like family. CPSF2/YSH1 subfamily.</text>
</comment>
<comment type="caution">
    <text evidence="10">The sequence shown here is derived from an EMBL/GenBank/DDBJ whole genome shotgun (WGS) entry which is preliminary data.</text>
</comment>
<dbReference type="Gene3D" id="3.60.15.10">
    <property type="entry name" value="Ribonuclease Z/Hydroxyacylglutathione hydrolase-like"/>
    <property type="match status" value="1"/>
</dbReference>